<dbReference type="PANTHER" id="PTHR33121:SF70">
    <property type="entry name" value="SIGNALING PROTEIN YKOW"/>
    <property type="match status" value="1"/>
</dbReference>
<dbReference type="InterPro" id="IPR043128">
    <property type="entry name" value="Rev_trsase/Diguanyl_cyclase"/>
</dbReference>
<dbReference type="InterPro" id="IPR000160">
    <property type="entry name" value="GGDEF_dom"/>
</dbReference>
<organism evidence="5 6">
    <name type="scientific">Trichormus variabilis SAG 1403-4b</name>
    <dbReference type="NCBI Taxonomy" id="447716"/>
    <lineage>
        <taxon>Bacteria</taxon>
        <taxon>Bacillati</taxon>
        <taxon>Cyanobacteriota</taxon>
        <taxon>Cyanophyceae</taxon>
        <taxon>Nostocales</taxon>
        <taxon>Nostocaceae</taxon>
        <taxon>Trichormus</taxon>
    </lineage>
</organism>
<dbReference type="SUPFAM" id="SSF55073">
    <property type="entry name" value="Nucleotide cyclase"/>
    <property type="match status" value="1"/>
</dbReference>
<evidence type="ECO:0000313" key="6">
    <source>
        <dbReference type="Proteomes" id="UP000276103"/>
    </source>
</evidence>
<dbReference type="Gene3D" id="3.40.50.2300">
    <property type="match status" value="1"/>
</dbReference>
<dbReference type="SMART" id="SM00267">
    <property type="entry name" value="GGDEF"/>
    <property type="match status" value="1"/>
</dbReference>
<protein>
    <recommendedName>
        <fullName evidence="7">GGDEF domain-containing response regulator</fullName>
    </recommendedName>
</protein>
<feature type="domain" description="Response regulatory" evidence="2">
    <location>
        <begin position="6"/>
        <end position="122"/>
    </location>
</feature>
<dbReference type="Gene3D" id="3.30.70.270">
    <property type="match status" value="1"/>
</dbReference>
<dbReference type="EMBL" id="RSCM01000001">
    <property type="protein sequence ID" value="RUS99624.1"/>
    <property type="molecule type" value="Genomic_DNA"/>
</dbReference>
<dbReference type="GO" id="GO:0071111">
    <property type="term" value="F:cyclic-guanylate-specific phosphodiesterase activity"/>
    <property type="evidence" value="ECO:0007669"/>
    <property type="project" value="InterPro"/>
</dbReference>
<evidence type="ECO:0000313" key="5">
    <source>
        <dbReference type="EMBL" id="RUS99624.1"/>
    </source>
</evidence>
<reference evidence="5 6" key="1">
    <citation type="journal article" date="2019" name="Genome Biol. Evol.">
        <title>Day and night: Metabolic profiles and evolutionary relationships of six axenic non-marine cyanobacteria.</title>
        <authorList>
            <person name="Will S.E."/>
            <person name="Henke P."/>
            <person name="Boedeker C."/>
            <person name="Huang S."/>
            <person name="Brinkmann H."/>
            <person name="Rohde M."/>
            <person name="Jarek M."/>
            <person name="Friedl T."/>
            <person name="Seufert S."/>
            <person name="Schumacher M."/>
            <person name="Overmann J."/>
            <person name="Neumann-Schaal M."/>
            <person name="Petersen J."/>
        </authorList>
    </citation>
    <scope>NUCLEOTIDE SEQUENCE [LARGE SCALE GENOMIC DNA]</scope>
    <source>
        <strain evidence="5 6">SAG 1403-4b</strain>
    </source>
</reference>
<dbReference type="InterPro" id="IPR001789">
    <property type="entry name" value="Sig_transdc_resp-reg_receiver"/>
</dbReference>
<comment type="caution">
    <text evidence="5">The sequence shown here is derived from an EMBL/GenBank/DDBJ whole genome shotgun (WGS) entry which is preliminary data.</text>
</comment>
<name>A0A3S1CA61_ANAVA</name>
<feature type="domain" description="GGDEF" evidence="4">
    <location>
        <begin position="167"/>
        <end position="300"/>
    </location>
</feature>
<dbReference type="GO" id="GO:0000160">
    <property type="term" value="P:phosphorelay signal transduction system"/>
    <property type="evidence" value="ECO:0007669"/>
    <property type="project" value="InterPro"/>
</dbReference>
<dbReference type="InterPro" id="IPR035919">
    <property type="entry name" value="EAL_sf"/>
</dbReference>
<keyword evidence="1" id="KW-0597">Phosphoprotein</keyword>
<dbReference type="Pfam" id="PF00072">
    <property type="entry name" value="Response_reg"/>
    <property type="match status" value="1"/>
</dbReference>
<evidence type="ECO:0000259" key="2">
    <source>
        <dbReference type="PROSITE" id="PS50110"/>
    </source>
</evidence>
<evidence type="ECO:0000256" key="1">
    <source>
        <dbReference type="PROSITE-ProRule" id="PRU00169"/>
    </source>
</evidence>
<feature type="domain" description="EAL" evidence="3">
    <location>
        <begin position="310"/>
        <end position="566"/>
    </location>
</feature>
<dbReference type="CDD" id="cd01948">
    <property type="entry name" value="EAL"/>
    <property type="match status" value="1"/>
</dbReference>
<dbReference type="Pfam" id="PF00563">
    <property type="entry name" value="EAL"/>
    <property type="match status" value="1"/>
</dbReference>
<sequence length="588" mass="66924">MNNKIKALIVEDNRDDAELLVLELERANYEVVYQQVDTVEAMAEALDSQEWDVILTDYSMPQFSANKALDLVKERQLDIPFIVVSGSIGEETAIDLMISGAHDYLLKQSLNRLIPAITRELREALMRSEHKQALERVKFLAFYDELTNLPNRHAFLNTLQEYLQDDHIFAVVFLDIDQYRKIKYGFGHNKSEQLLIEVGKRLQETLRPGDYLARIGKDEFALLLKNFCHVSEAEAIGNKVHQVLDPPFDLEGFLIYASVTIGIVHSSMNFQEAEEFLRAAEIANYTAKEQGLKYPTVVYNRSLQTEASNRLQMETDLRKAISNQELQLFYQPILSLNPYKLVGFEALIRWKHPEKGWISPDEFIPLAEQTGLIIPLGDWILEAASQQLIIWQSQLADYLPLSVAVNLSGVQLNEPELVPKIIHQYQSLNLHQLKLKLEITESTLMNNTQTIISSLEAFRSAGIQISLDDFGTGYSSLSYLHGLPIDTVKIDRSFVSRIQKNERNLGILQAIITLAHTLDLDIVAEGIETVEQRDKLRSLGCNYGQGYLFSKPMPAPLVKEWLQRTTREFSVSLVPIIPNNSIFSFNAL</sequence>
<dbReference type="SUPFAM" id="SSF52172">
    <property type="entry name" value="CheY-like"/>
    <property type="match status" value="1"/>
</dbReference>
<dbReference type="OrthoDB" id="9787983at2"/>
<dbReference type="FunFam" id="3.20.20.450:FF:000001">
    <property type="entry name" value="Cyclic di-GMP phosphodiesterase yahA"/>
    <property type="match status" value="1"/>
</dbReference>
<keyword evidence="6" id="KW-1185">Reference proteome</keyword>
<evidence type="ECO:0000259" key="3">
    <source>
        <dbReference type="PROSITE" id="PS50883"/>
    </source>
</evidence>
<dbReference type="SUPFAM" id="SSF141868">
    <property type="entry name" value="EAL domain-like"/>
    <property type="match status" value="1"/>
</dbReference>
<dbReference type="InterPro" id="IPR001633">
    <property type="entry name" value="EAL_dom"/>
</dbReference>
<gene>
    <name evidence="5" type="ORF">DSM107003_02080</name>
</gene>
<dbReference type="Pfam" id="PF00990">
    <property type="entry name" value="GGDEF"/>
    <property type="match status" value="1"/>
</dbReference>
<dbReference type="RefSeq" id="WP_127051814.1">
    <property type="nucleotide sequence ID" value="NZ_RSCM01000001.1"/>
</dbReference>
<evidence type="ECO:0000259" key="4">
    <source>
        <dbReference type="PROSITE" id="PS50887"/>
    </source>
</evidence>
<dbReference type="PROSITE" id="PS50887">
    <property type="entry name" value="GGDEF"/>
    <property type="match status" value="1"/>
</dbReference>
<dbReference type="Gene3D" id="3.20.20.450">
    <property type="entry name" value="EAL domain"/>
    <property type="match status" value="1"/>
</dbReference>
<dbReference type="InterPro" id="IPR029787">
    <property type="entry name" value="Nucleotide_cyclase"/>
</dbReference>
<dbReference type="Proteomes" id="UP000276103">
    <property type="component" value="Unassembled WGS sequence"/>
</dbReference>
<accession>A0A3S1CA61</accession>
<proteinExistence type="predicted"/>
<dbReference type="CDD" id="cd00156">
    <property type="entry name" value="REC"/>
    <property type="match status" value="1"/>
</dbReference>
<dbReference type="PANTHER" id="PTHR33121">
    <property type="entry name" value="CYCLIC DI-GMP PHOSPHODIESTERASE PDEF"/>
    <property type="match status" value="1"/>
</dbReference>
<dbReference type="InterPro" id="IPR050706">
    <property type="entry name" value="Cyclic-di-GMP_PDE-like"/>
</dbReference>
<dbReference type="PROSITE" id="PS50883">
    <property type="entry name" value="EAL"/>
    <property type="match status" value="1"/>
</dbReference>
<evidence type="ECO:0008006" key="7">
    <source>
        <dbReference type="Google" id="ProtNLM"/>
    </source>
</evidence>
<dbReference type="CDD" id="cd01949">
    <property type="entry name" value="GGDEF"/>
    <property type="match status" value="1"/>
</dbReference>
<dbReference type="InterPro" id="IPR011006">
    <property type="entry name" value="CheY-like_superfamily"/>
</dbReference>
<feature type="modified residue" description="4-aspartylphosphate" evidence="1">
    <location>
        <position position="57"/>
    </location>
</feature>
<dbReference type="SMART" id="SM00448">
    <property type="entry name" value="REC"/>
    <property type="match status" value="1"/>
</dbReference>
<dbReference type="AlphaFoldDB" id="A0A3S1CA61"/>
<dbReference type="NCBIfam" id="TIGR00254">
    <property type="entry name" value="GGDEF"/>
    <property type="match status" value="1"/>
</dbReference>
<dbReference type="PROSITE" id="PS50110">
    <property type="entry name" value="RESPONSE_REGULATORY"/>
    <property type="match status" value="1"/>
</dbReference>
<dbReference type="SMART" id="SM00052">
    <property type="entry name" value="EAL"/>
    <property type="match status" value="1"/>
</dbReference>